<feature type="coiled-coil region" evidence="1">
    <location>
        <begin position="210"/>
        <end position="251"/>
    </location>
</feature>
<reference evidence="3" key="2">
    <citation type="submission" date="2024-07" db="EMBL/GenBank/DDBJ databases">
        <title>A complete genome sequence for Pseudomonas syringae CC1417.</title>
        <authorList>
            <person name="Baltrus D.A."/>
        </authorList>
    </citation>
    <scope>NUCLEOTIDE SEQUENCE</scope>
    <source>
        <strain evidence="3">CC1417</strain>
    </source>
</reference>
<keyword evidence="2" id="KW-1133">Transmembrane helix</keyword>
<proteinExistence type="predicted"/>
<keyword evidence="2" id="KW-0812">Transmembrane</keyword>
<feature type="transmembrane region" description="Helical" evidence="2">
    <location>
        <begin position="305"/>
        <end position="328"/>
    </location>
</feature>
<evidence type="ECO:0000313" key="3">
    <source>
        <dbReference type="EMBL" id="XCN66607.1"/>
    </source>
</evidence>
<keyword evidence="2" id="KW-0472">Membrane</keyword>
<gene>
    <name evidence="3" type="ORF">N011_19230</name>
</gene>
<dbReference type="EMBL" id="CP159362">
    <property type="protein sequence ID" value="XCN66607.1"/>
    <property type="molecule type" value="Genomic_DNA"/>
</dbReference>
<evidence type="ECO:0000256" key="1">
    <source>
        <dbReference type="SAM" id="Coils"/>
    </source>
</evidence>
<protein>
    <submittedName>
        <fullName evidence="3">Uncharacterized protein</fullName>
    </submittedName>
</protein>
<reference evidence="3" key="1">
    <citation type="journal article" date="2014" name="Genome Announc.">
        <title>Draft Genome Sequences of a Phylogenetically Diverse Suite of Pseudomonas syringae Strains from Multiple Source Populations.</title>
        <authorList>
            <person name="Baltrus D.A."/>
            <person name="Yourstone S."/>
            <person name="Lind A."/>
            <person name="Guilbaud C."/>
            <person name="Sands D.C."/>
            <person name="Jones C.D."/>
            <person name="Morris C.E."/>
            <person name="Dangl J.L."/>
        </authorList>
    </citation>
    <scope>NUCLEOTIDE SEQUENCE</scope>
    <source>
        <strain evidence="3">CC1417</strain>
    </source>
</reference>
<keyword evidence="1" id="KW-0175">Coiled coil</keyword>
<feature type="coiled-coil region" evidence="1">
    <location>
        <begin position="12"/>
        <end position="61"/>
    </location>
</feature>
<name>A0AAU8LEH4_PSESX</name>
<dbReference type="AlphaFoldDB" id="A0AAU8LEH4"/>
<dbReference type="RefSeq" id="WP_024688813.1">
    <property type="nucleotide sequence ID" value="NZ_CP159362.1"/>
</dbReference>
<accession>A0AAU8LEH4</accession>
<evidence type="ECO:0000256" key="2">
    <source>
        <dbReference type="SAM" id="Phobius"/>
    </source>
</evidence>
<feature type="transmembrane region" description="Helical" evidence="2">
    <location>
        <begin position="340"/>
        <end position="360"/>
    </location>
</feature>
<organism evidence="3">
    <name type="scientific">Pseudomonas syringae CC1417</name>
    <dbReference type="NCBI Taxonomy" id="1357272"/>
    <lineage>
        <taxon>Bacteria</taxon>
        <taxon>Pseudomonadati</taxon>
        <taxon>Pseudomonadota</taxon>
        <taxon>Gammaproteobacteria</taxon>
        <taxon>Pseudomonadales</taxon>
        <taxon>Pseudomonadaceae</taxon>
        <taxon>Pseudomonas</taxon>
        <taxon>Pseudomonas syringae</taxon>
    </lineage>
</organism>
<sequence length="495" mass="54799">MTTLFGVSQAVFDELKNQVDRLQTDNKTEFANLQKAIDSKITDSEDEAKAIVERVAALETKALEKDESIRKALETISNCSNLASEGLESIQGHTASAQGYTKEIEKFLDKASEYLEAIKTDTEGANTSVASIAADFTTLKAALVESQKLPEQIESIKILLDESKTANENIKALLSHSMKKKTEIDVIHLETFGRDVKGADGTVTHTDGLVDELSGAYSTLESRSNQLLEEIENIIEEISENHETLLELERESFKTFINGSTEHVDTVKSQLTGLLPGAMAEGLSAAYEKKKDDEIRSQEKYEVSFRVSIGLMVGVSLIPFIVDLYLLFGKKLDIIEVINNTPSMIFSILPLYFPVLWLAYSSNKKLNLSKRLIEEYTHKAVLGKTFSGLSNQIESLSSENNARDELRTRLLFNLLQVSSENPGKLISDYDKSDHPLMETLENSAKLSESVETLSKIPGFSAITRIMAARAENILEQEAKKVEDGLETLADAKDKA</sequence>